<dbReference type="InterPro" id="IPR001107">
    <property type="entry name" value="Band_7"/>
</dbReference>
<evidence type="ECO:0000259" key="2">
    <source>
        <dbReference type="SMART" id="SM00244"/>
    </source>
</evidence>
<dbReference type="Gene3D" id="3.30.479.30">
    <property type="entry name" value="Band 7 domain"/>
    <property type="match status" value="1"/>
</dbReference>
<dbReference type="Proteomes" id="UP001525379">
    <property type="component" value="Unassembled WGS sequence"/>
</dbReference>
<reference evidence="3 4" key="1">
    <citation type="submission" date="2022-04" db="EMBL/GenBank/DDBJ databases">
        <title>Human microbiome associated bacterial genomes.</title>
        <authorList>
            <person name="Sandstrom S."/>
            <person name="Salamzade R."/>
            <person name="Kalan L.R."/>
        </authorList>
    </citation>
    <scope>NUCLEOTIDE SEQUENCE [LARGE SCALE GENOMIC DNA]</scope>
    <source>
        <strain evidence="4">p3-SID1799</strain>
    </source>
</reference>
<feature type="transmembrane region" description="Helical" evidence="1">
    <location>
        <begin position="6"/>
        <end position="31"/>
    </location>
</feature>
<proteinExistence type="predicted"/>
<name>A0ABT2HXS3_9MICO</name>
<evidence type="ECO:0000256" key="1">
    <source>
        <dbReference type="SAM" id="Phobius"/>
    </source>
</evidence>
<feature type="domain" description="Band 7" evidence="2">
    <location>
        <begin position="26"/>
        <end position="186"/>
    </location>
</feature>
<feature type="non-terminal residue" evidence="3">
    <location>
        <position position="319"/>
    </location>
</feature>
<gene>
    <name evidence="3" type="ORF">M3D15_07160</name>
</gene>
<protein>
    <submittedName>
        <fullName evidence="3">SPFH domain-containing protein</fullName>
    </submittedName>
</protein>
<dbReference type="EMBL" id="JALXSQ010000026">
    <property type="protein sequence ID" value="MCT2043108.1"/>
    <property type="molecule type" value="Genomic_DNA"/>
</dbReference>
<dbReference type="InterPro" id="IPR036013">
    <property type="entry name" value="Band_7/SPFH_dom_sf"/>
</dbReference>
<dbReference type="CDD" id="cd03407">
    <property type="entry name" value="SPFH_like_u4"/>
    <property type="match status" value="1"/>
</dbReference>
<comment type="caution">
    <text evidence="3">The sequence shown here is derived from an EMBL/GenBank/DDBJ whole genome shotgun (WGS) entry which is preliminary data.</text>
</comment>
<organism evidence="3 4">
    <name type="scientific">Pseudoclavibacter albus</name>
    <dbReference type="NCBI Taxonomy" id="272241"/>
    <lineage>
        <taxon>Bacteria</taxon>
        <taxon>Bacillati</taxon>
        <taxon>Actinomycetota</taxon>
        <taxon>Actinomycetes</taxon>
        <taxon>Micrococcales</taxon>
        <taxon>Microbacteriaceae</taxon>
        <taxon>Pseudoclavibacter</taxon>
    </lineage>
</organism>
<dbReference type="RefSeq" id="WP_260104371.1">
    <property type="nucleotide sequence ID" value="NZ_JALXSQ010000026.1"/>
</dbReference>
<evidence type="ECO:0000313" key="3">
    <source>
        <dbReference type="EMBL" id="MCT2043108.1"/>
    </source>
</evidence>
<keyword evidence="4" id="KW-1185">Reference proteome</keyword>
<dbReference type="SMART" id="SM00244">
    <property type="entry name" value="PHB"/>
    <property type="match status" value="1"/>
</dbReference>
<keyword evidence="1" id="KW-0812">Transmembrane</keyword>
<keyword evidence="1" id="KW-1133">Transmembrane helix</keyword>
<dbReference type="PANTHER" id="PTHR43327">
    <property type="entry name" value="STOMATIN-LIKE PROTEIN 2, MITOCHONDRIAL"/>
    <property type="match status" value="1"/>
</dbReference>
<sequence length="319" mass="35569">MPELLIIFGSFVFVVIVILLFVILPLSFVVTKQATNKIIERFGKFVRVAQPGLSMKIPFIDSVAATIDLRLQQLNVLVESKTKDNVFVNIPVAVQFRPLPDRVREAYYSLSAPEEQIRAYVFDTIRTTLADLSLDEAYSNKDAIANDIEARLQRQMAQYGYQIQNTLVTDISPTDPRVRESMNRINAAQREREAASAEGEAVKIRAIKSAEAEAETKRLQGVGVASQRKAIVEGLAEQYQVLRAIGIDESPEQLLMMTQYFDTLRDIGTQSRSNTIFVPSNAGGLASSQDEIRNTLLAIHAQEGAPLAPQQPQRQHPQQ</sequence>
<evidence type="ECO:0000313" key="4">
    <source>
        <dbReference type="Proteomes" id="UP001525379"/>
    </source>
</evidence>
<dbReference type="InterPro" id="IPR050710">
    <property type="entry name" value="Band7/mec-2_domain"/>
</dbReference>
<dbReference type="PANTHER" id="PTHR43327:SF31">
    <property type="entry name" value="HYPERSENSITIVE-INDUCED RESPONSE PROTEIN 2"/>
    <property type="match status" value="1"/>
</dbReference>
<dbReference type="Pfam" id="PF01145">
    <property type="entry name" value="Band_7"/>
    <property type="match status" value="1"/>
</dbReference>
<dbReference type="SUPFAM" id="SSF117892">
    <property type="entry name" value="Band 7/SPFH domain"/>
    <property type="match status" value="1"/>
</dbReference>
<accession>A0ABT2HXS3</accession>
<keyword evidence="1" id="KW-0472">Membrane</keyword>